<keyword evidence="1" id="KW-0812">Transmembrane</keyword>
<proteinExistence type="predicted"/>
<dbReference type="InterPro" id="IPR045036">
    <property type="entry name" value="Spartin-like"/>
</dbReference>
<keyword evidence="1" id="KW-0472">Membrane</keyword>
<name>A0A835CFP1_9FABA</name>
<dbReference type="PANTHER" id="PTHR21068">
    <property type="entry name" value="SPARTIN"/>
    <property type="match status" value="1"/>
</dbReference>
<organism evidence="2 3">
    <name type="scientific">Senna tora</name>
    <dbReference type="NCBI Taxonomy" id="362788"/>
    <lineage>
        <taxon>Eukaryota</taxon>
        <taxon>Viridiplantae</taxon>
        <taxon>Streptophyta</taxon>
        <taxon>Embryophyta</taxon>
        <taxon>Tracheophyta</taxon>
        <taxon>Spermatophyta</taxon>
        <taxon>Magnoliopsida</taxon>
        <taxon>eudicotyledons</taxon>
        <taxon>Gunneridae</taxon>
        <taxon>Pentapetalae</taxon>
        <taxon>rosids</taxon>
        <taxon>fabids</taxon>
        <taxon>Fabales</taxon>
        <taxon>Fabaceae</taxon>
        <taxon>Caesalpinioideae</taxon>
        <taxon>Cassia clade</taxon>
        <taxon>Senna</taxon>
    </lineage>
</organism>
<dbReference type="GO" id="GO:0005886">
    <property type="term" value="C:plasma membrane"/>
    <property type="evidence" value="ECO:0007669"/>
    <property type="project" value="TreeGrafter"/>
</dbReference>
<keyword evidence="1" id="KW-1133">Transmembrane helix</keyword>
<keyword evidence="3" id="KW-1185">Reference proteome</keyword>
<evidence type="ECO:0000256" key="1">
    <source>
        <dbReference type="SAM" id="Phobius"/>
    </source>
</evidence>
<dbReference type="AlphaFoldDB" id="A0A835CFP1"/>
<evidence type="ECO:0000313" key="3">
    <source>
        <dbReference type="Proteomes" id="UP000634136"/>
    </source>
</evidence>
<dbReference type="EMBL" id="JAAIUW010000003">
    <property type="protein sequence ID" value="KAF7839806.1"/>
    <property type="molecule type" value="Genomic_DNA"/>
</dbReference>
<dbReference type="OrthoDB" id="1902436at2759"/>
<evidence type="ECO:0000313" key="2">
    <source>
        <dbReference type="EMBL" id="KAF7839806.1"/>
    </source>
</evidence>
<protein>
    <submittedName>
        <fullName evidence="2">Uncharacterized protein</fullName>
    </submittedName>
</protein>
<reference evidence="2" key="1">
    <citation type="submission" date="2020-09" db="EMBL/GenBank/DDBJ databases">
        <title>Genome-Enabled Discovery of Anthraquinone Biosynthesis in Senna tora.</title>
        <authorList>
            <person name="Kang S.-H."/>
            <person name="Pandey R.P."/>
            <person name="Lee C.-M."/>
            <person name="Sim J.-S."/>
            <person name="Jeong J.-T."/>
            <person name="Choi B.-S."/>
            <person name="Jung M."/>
            <person name="Ginzburg D."/>
            <person name="Zhao K."/>
            <person name="Won S.Y."/>
            <person name="Oh T.-J."/>
            <person name="Yu Y."/>
            <person name="Kim N.-H."/>
            <person name="Lee O.R."/>
            <person name="Lee T.-H."/>
            <person name="Bashyal P."/>
            <person name="Kim T.-S."/>
            <person name="Lee W.-H."/>
            <person name="Kawkins C."/>
            <person name="Kim C.-K."/>
            <person name="Kim J.S."/>
            <person name="Ahn B.O."/>
            <person name="Rhee S.Y."/>
            <person name="Sohng J.K."/>
        </authorList>
    </citation>
    <scope>NUCLEOTIDE SEQUENCE</scope>
    <source>
        <tissue evidence="2">Leaf</tissue>
    </source>
</reference>
<accession>A0A835CFP1</accession>
<dbReference type="PANTHER" id="PTHR21068:SF49">
    <property type="entry name" value="SENESCENCE DOMAIN-CONTAINING PROTEIN"/>
    <property type="match status" value="1"/>
</dbReference>
<comment type="caution">
    <text evidence="2">The sequence shown here is derived from an EMBL/GenBank/DDBJ whole genome shotgun (WGS) entry which is preliminary data.</text>
</comment>
<gene>
    <name evidence="2" type="ORF">G2W53_008288</name>
</gene>
<dbReference type="Proteomes" id="UP000634136">
    <property type="component" value="Unassembled WGS sequence"/>
</dbReference>
<feature type="transmembrane region" description="Helical" evidence="1">
    <location>
        <begin position="35"/>
        <end position="56"/>
    </location>
</feature>
<feature type="transmembrane region" description="Helical" evidence="1">
    <location>
        <begin position="84"/>
        <end position="110"/>
    </location>
</feature>
<sequence>MPEFPRQFPNEKTTELFHYPIAAIMSMGYEKRQSVTLLALGGFFVNVVVQLLNPLLKITVCSVNQFQWPLTKDTPIIRMGQRTFFFAFPGLLYALQFPMVCGPTVVAYLVRLFKRFSYYQDFADVSTAGSGYPCSDNEPSLWNIVRPLAEPMAHEILLLFGHRPGLSRFYVSNHNSSYTRAIRLSATTRTIMEAFVSGPLTFSCITIQDSYNEPPCIPAHASITVFTCLVDALEASTLVSHGFKTIPLLDSCNNACYPSPGFRVWRLDDVATALLLDYELVQSVKPLSYGVFVMNLFMQMVSPIITATCTINQFQWPLTKDTHVIRIGKHTFVFCIPGVVFAFQFTGVTEEVNFMQGIIGVFMNYGQYKEHGVGISHQPGRSRFSLLCHNNCSTRATRLSAATKIVTKAITSGTLLPSHISIQGGGTNDDESQNPYSASPSIEVFTCLVDALEISWLMSGGMLPSIMTHMQRLRSTHPPACNKIWKLNEIGLEAFIKGLDYTFEHEADEVVLLPVPPPTYKGKGKEKVNTLDFVDVNERRKSKRRSR</sequence>